<keyword evidence="1" id="KW-0812">Transmembrane</keyword>
<dbReference type="InterPro" id="IPR009706">
    <property type="entry name" value="DUF1287"/>
</dbReference>
<evidence type="ECO:0000313" key="2">
    <source>
        <dbReference type="EMBL" id="MBK1792159.1"/>
    </source>
</evidence>
<dbReference type="EMBL" id="JAENIM010000043">
    <property type="protein sequence ID" value="MBK1792159.1"/>
    <property type="molecule type" value="Genomic_DNA"/>
</dbReference>
<keyword evidence="3" id="KW-1185">Reference proteome</keyword>
<dbReference type="Pfam" id="PF06940">
    <property type="entry name" value="DUF1287"/>
    <property type="match status" value="1"/>
</dbReference>
<name>A0A8J7ME20_9BACT</name>
<evidence type="ECO:0000313" key="3">
    <source>
        <dbReference type="Proteomes" id="UP000624703"/>
    </source>
</evidence>
<sequence length="244" mass="28150">MTPIEYIGPKPIKKKQRTFHGAWLMLLLVGASLYFTLKPSDLLAYWIKQHDLPTDSKVEDRVSELQQTNNAGDMLAAAALLRTTHQQAKYDPDYCEISYPMGDIPADRGSNADLIVRAFRSQDIDLQQLIHEDMLADFRAYPQLWGSRAADSNIDHRRLPNIQRFFERQNADLKEISRDAEDYEFGDLVSWRLPYGDTHMGIVVPGPGERGDEKWIVHNMGDGAEWQDVLFEYQITGHYRFFTK</sequence>
<organism evidence="2 3">
    <name type="scientific">Persicirhabdus sediminis</name>
    <dbReference type="NCBI Taxonomy" id="454144"/>
    <lineage>
        <taxon>Bacteria</taxon>
        <taxon>Pseudomonadati</taxon>
        <taxon>Verrucomicrobiota</taxon>
        <taxon>Verrucomicrobiia</taxon>
        <taxon>Verrucomicrobiales</taxon>
        <taxon>Verrucomicrobiaceae</taxon>
        <taxon>Persicirhabdus</taxon>
    </lineage>
</organism>
<protein>
    <submittedName>
        <fullName evidence="2">DUF1287 domain-containing protein</fullName>
    </submittedName>
</protein>
<keyword evidence="1" id="KW-1133">Transmembrane helix</keyword>
<reference evidence="2" key="1">
    <citation type="submission" date="2021-01" db="EMBL/GenBank/DDBJ databases">
        <title>Modified the classification status of verrucomicrobia.</title>
        <authorList>
            <person name="Feng X."/>
        </authorList>
    </citation>
    <scope>NUCLEOTIDE SEQUENCE</scope>
    <source>
        <strain evidence="2">_KCTC 22039</strain>
    </source>
</reference>
<dbReference type="Proteomes" id="UP000624703">
    <property type="component" value="Unassembled WGS sequence"/>
</dbReference>
<keyword evidence="1" id="KW-0472">Membrane</keyword>
<gene>
    <name evidence="2" type="ORF">JIN82_13435</name>
</gene>
<proteinExistence type="predicted"/>
<comment type="caution">
    <text evidence="2">The sequence shown here is derived from an EMBL/GenBank/DDBJ whole genome shotgun (WGS) entry which is preliminary data.</text>
</comment>
<accession>A0A8J7ME20</accession>
<feature type="transmembrane region" description="Helical" evidence="1">
    <location>
        <begin position="21"/>
        <end position="37"/>
    </location>
</feature>
<dbReference type="AlphaFoldDB" id="A0A8J7ME20"/>
<evidence type="ECO:0000256" key="1">
    <source>
        <dbReference type="SAM" id="Phobius"/>
    </source>
</evidence>